<dbReference type="EnsemblBacteria" id="ABY36875">
    <property type="protein sequence ID" value="ABY36875"/>
    <property type="gene ID" value="Caur_3695"/>
</dbReference>
<keyword evidence="2" id="KW-1185">Reference proteome</keyword>
<protein>
    <submittedName>
        <fullName evidence="1">Uncharacterized protein</fullName>
    </submittedName>
</protein>
<dbReference type="STRING" id="324602.Caur_3695"/>
<dbReference type="InParanoid" id="A9WB82"/>
<dbReference type="EMBL" id="CP000909">
    <property type="protein sequence ID" value="ABY36875.1"/>
    <property type="molecule type" value="Genomic_DNA"/>
</dbReference>
<organism evidence="1 2">
    <name type="scientific">Chloroflexus aurantiacus (strain ATCC 29366 / DSM 635 / J-10-fl)</name>
    <dbReference type="NCBI Taxonomy" id="324602"/>
    <lineage>
        <taxon>Bacteria</taxon>
        <taxon>Bacillati</taxon>
        <taxon>Chloroflexota</taxon>
        <taxon>Chloroflexia</taxon>
        <taxon>Chloroflexales</taxon>
        <taxon>Chloroflexineae</taxon>
        <taxon>Chloroflexaceae</taxon>
        <taxon>Chloroflexus</taxon>
    </lineage>
</organism>
<evidence type="ECO:0000313" key="1">
    <source>
        <dbReference type="EMBL" id="ABY36875.1"/>
    </source>
</evidence>
<name>A9WB82_CHLAA</name>
<accession>A9WB82</accession>
<reference evidence="2" key="1">
    <citation type="journal article" date="2011" name="BMC Genomics">
        <title>Complete genome sequence of the filamentous anoxygenic phototrophic bacterium Chloroflexus aurantiacus.</title>
        <authorList>
            <person name="Tang K.H."/>
            <person name="Barry K."/>
            <person name="Chertkov O."/>
            <person name="Dalin E."/>
            <person name="Han C.S."/>
            <person name="Hauser L.J."/>
            <person name="Honchak B.M."/>
            <person name="Karbach L.E."/>
            <person name="Land M.L."/>
            <person name="Lapidus A."/>
            <person name="Larimer F.W."/>
            <person name="Mikhailova N."/>
            <person name="Pitluck S."/>
            <person name="Pierson B.K."/>
            <person name="Blankenship R.E."/>
        </authorList>
    </citation>
    <scope>NUCLEOTIDE SEQUENCE [LARGE SCALE GENOMIC DNA]</scope>
    <source>
        <strain evidence="2">ATCC 29366 / DSM 635 / J-10-fl</strain>
    </source>
</reference>
<dbReference type="Proteomes" id="UP000002008">
    <property type="component" value="Chromosome"/>
</dbReference>
<dbReference type="HOGENOM" id="CLU_1114265_0_0_0"/>
<dbReference type="AlphaFoldDB" id="A9WB82"/>
<proteinExistence type="predicted"/>
<dbReference type="KEGG" id="cau:Caur_3695"/>
<sequence length="249" mass="28601">MTSTTHAIARWRDCMNSLPHLYTLVTVPVVGHLRDTIPDTIYCVTCGRPVHPWRNARLVIDVPFITEIFKSTDGTWFITDRLKNQLETLGARGYVTQEIPFEFSDDYYRWASIRNDRTQRQQPLYYLAITGLCDGPWVSHRRAGQCPTCGQAMAIVDDMETLITALLDDAPPPTRLVYPDTWHQEDLFYLSEPGPPLITERVAQLIVPHRPSPERVRPVHSTKAQHGHALTYADPHTIELYPARWVDRD</sequence>
<gene>
    <name evidence="1" type="ordered locus">Caur_3695</name>
</gene>
<evidence type="ECO:0000313" key="2">
    <source>
        <dbReference type="Proteomes" id="UP000002008"/>
    </source>
</evidence>